<evidence type="ECO:0000313" key="2">
    <source>
        <dbReference type="EMBL" id="CAB5012711.1"/>
    </source>
</evidence>
<organism evidence="2">
    <name type="scientific">freshwater metagenome</name>
    <dbReference type="NCBI Taxonomy" id="449393"/>
    <lineage>
        <taxon>unclassified sequences</taxon>
        <taxon>metagenomes</taxon>
        <taxon>ecological metagenomes</taxon>
    </lineage>
</organism>
<dbReference type="AlphaFoldDB" id="A0A6J7Q6X9"/>
<sequence>MGPHRCSVPVNPHHVAVGGAGIAFASEAHESLGATGHIDRERRCDHEPGCIVVRVRAVLAGPVHGALAADTPDERVSPAVARPGERAVGPTGQVHIALARHADPSRCVVRCAPELLPPPQSPTAAEAGEYGVRSTRVSTLEQSAHRTNHVDLAESGHGDPRRLVVAAGAELARPDSVSRTVDAADEDIGPALVGISGNGTERAVGGPGEVDGLVIRDGHRLDGVEACPPHAGEETARIGRCSSAGRCNQCDVGQCEDGSATERGTEPSRRFCHSSLRTFRSQGCPAAPTLSHPGHDCRPPPRLDQRDGW</sequence>
<proteinExistence type="predicted"/>
<protein>
    <submittedName>
        <fullName evidence="2">Unannotated protein</fullName>
    </submittedName>
</protein>
<dbReference type="EMBL" id="CAFBON010000363">
    <property type="protein sequence ID" value="CAB5012711.1"/>
    <property type="molecule type" value="Genomic_DNA"/>
</dbReference>
<accession>A0A6J7Q6X9</accession>
<feature type="compositionally biased region" description="Basic and acidic residues" evidence="1">
    <location>
        <begin position="293"/>
        <end position="309"/>
    </location>
</feature>
<feature type="region of interest" description="Disordered" evidence="1">
    <location>
        <begin position="283"/>
        <end position="309"/>
    </location>
</feature>
<name>A0A6J7Q6X9_9ZZZZ</name>
<gene>
    <name evidence="2" type="ORF">UFOPK3954_02397</name>
</gene>
<reference evidence="2" key="1">
    <citation type="submission" date="2020-05" db="EMBL/GenBank/DDBJ databases">
        <authorList>
            <person name="Chiriac C."/>
            <person name="Salcher M."/>
            <person name="Ghai R."/>
            <person name="Kavagutti S V."/>
        </authorList>
    </citation>
    <scope>NUCLEOTIDE SEQUENCE</scope>
</reference>
<evidence type="ECO:0000256" key="1">
    <source>
        <dbReference type="SAM" id="MobiDB-lite"/>
    </source>
</evidence>